<dbReference type="Proteomes" id="UP001171945">
    <property type="component" value="Unassembled WGS sequence"/>
</dbReference>
<evidence type="ECO:0008006" key="3">
    <source>
        <dbReference type="Google" id="ProtNLM"/>
    </source>
</evidence>
<accession>A0ABT7VSL2</accession>
<evidence type="ECO:0000313" key="1">
    <source>
        <dbReference type="EMBL" id="MDM8562228.1"/>
    </source>
</evidence>
<comment type="caution">
    <text evidence="1">The sequence shown here is derived from an EMBL/GenBank/DDBJ whole genome shotgun (WGS) entry which is preliminary data.</text>
</comment>
<sequence length="202" mass="23716">MNFNPLDTIWDAYRAAEDAFKVSGRVVIFSGNATETLYELDDHATEVIKAVAFAEHKRGLNLLNRVKIINQSDASNFLKQSFEIIDDLFVLSLWATFERYKRNFLQEKGEKAREMLPCDLADVFYQHLSKEIDYWKPEEILDLFQQSLFKENKSKIWLAKDVLYYRNWIAHGKNPQKMPTIVTPKAAYDRLYEIIEVLIANR</sequence>
<organism evidence="1 2">
    <name type="scientific">Candidatus Marithioploca araucensis</name>
    <dbReference type="NCBI Taxonomy" id="70273"/>
    <lineage>
        <taxon>Bacteria</taxon>
        <taxon>Pseudomonadati</taxon>
        <taxon>Pseudomonadota</taxon>
        <taxon>Gammaproteobacteria</taxon>
        <taxon>Thiotrichales</taxon>
        <taxon>Thiotrichaceae</taxon>
        <taxon>Candidatus Marithioploca</taxon>
    </lineage>
</organism>
<proteinExistence type="predicted"/>
<reference evidence="1" key="1">
    <citation type="submission" date="2023-06" db="EMBL/GenBank/DDBJ databases">
        <title>Uncultivated large filamentous bacteria from sulfidic sediments reveal new species and different genomic features in energy metabolism and defense.</title>
        <authorList>
            <person name="Fonseca A."/>
        </authorList>
    </citation>
    <scope>NUCLEOTIDE SEQUENCE</scope>
    <source>
        <strain evidence="1">HSG4</strain>
    </source>
</reference>
<gene>
    <name evidence="1" type="ORF">QUF54_02625</name>
</gene>
<name>A0ABT7VSL2_9GAMM</name>
<dbReference type="EMBL" id="JAUCGM010000090">
    <property type="protein sequence ID" value="MDM8562228.1"/>
    <property type="molecule type" value="Genomic_DNA"/>
</dbReference>
<protein>
    <recommendedName>
        <fullName evidence="3">RiboL-PSP-HEPN domain-containing protein</fullName>
    </recommendedName>
</protein>
<keyword evidence="2" id="KW-1185">Reference proteome</keyword>
<evidence type="ECO:0000313" key="2">
    <source>
        <dbReference type="Proteomes" id="UP001171945"/>
    </source>
</evidence>